<name>A0AA35XUJ8_METCP</name>
<dbReference type="InterPro" id="IPR009953">
    <property type="entry name" value="DRA_trans"/>
</dbReference>
<keyword evidence="1" id="KW-0808">Transferase</keyword>
<sequence>MAGPFPPSETHHSPNVALAGHSTNLVGIPTELLASPDFNQHPLPLRIHGTREAHSGLFARLGRCENLREAGGVFQDYMSVVFGFEEEQRLGEDRQGRRRFRGSYLRLLQDWGFDSNNPQGAVLKGWVESRFGLFPTFHKQPLTGFATPAWMDYVEEKMASRFHNNCIYLQLDLLFEFCQWAIARFETPARRHVRLYRGVDSLGEFCPLGAGNGREILVRLNNIVSFSADRTQAGQFGAYILETEVPVVKLLFFNDLLPSHPLRGEAEYLVIGGGYRVKIVV</sequence>
<dbReference type="EMBL" id="OX458332">
    <property type="protein sequence ID" value="CAI8867297.1"/>
    <property type="molecule type" value="Genomic_DNA"/>
</dbReference>
<evidence type="ECO:0000313" key="2">
    <source>
        <dbReference type="Proteomes" id="UP001158598"/>
    </source>
</evidence>
<organism evidence="1 2">
    <name type="scientific">Methylococcus capsulatus</name>
    <dbReference type="NCBI Taxonomy" id="414"/>
    <lineage>
        <taxon>Bacteria</taxon>
        <taxon>Pseudomonadati</taxon>
        <taxon>Pseudomonadota</taxon>
        <taxon>Gammaproteobacteria</taxon>
        <taxon>Methylococcales</taxon>
        <taxon>Methylococcaceae</taxon>
        <taxon>Methylococcus</taxon>
    </lineage>
</organism>
<keyword evidence="1" id="KW-0328">Glycosyltransferase</keyword>
<dbReference type="GO" id="GO:0009399">
    <property type="term" value="P:nitrogen fixation"/>
    <property type="evidence" value="ECO:0007669"/>
    <property type="project" value="InterPro"/>
</dbReference>
<gene>
    <name evidence="1" type="primary">draT</name>
    <name evidence="1" type="ORF">MCNOR_2801</name>
</gene>
<evidence type="ECO:0000313" key="1">
    <source>
        <dbReference type="EMBL" id="CAI8867297.1"/>
    </source>
</evidence>
<dbReference type="AlphaFoldDB" id="A0AA35XUJ8"/>
<accession>A0AA35XUJ8</accession>
<dbReference type="EC" id="2.4.2.37" evidence="1"/>
<dbReference type="RefSeq" id="WP_017365489.1">
    <property type="nucleotide sequence ID" value="NZ_CP079097.1"/>
</dbReference>
<dbReference type="GO" id="GO:0030701">
    <property type="term" value="F:NAD+-dinitrogen-reductase ADP-D-ribosyltransferase activity"/>
    <property type="evidence" value="ECO:0007669"/>
    <property type="project" value="UniProtKB-EC"/>
</dbReference>
<proteinExistence type="predicted"/>
<dbReference type="Pfam" id="PF07357">
    <property type="entry name" value="DRAT"/>
    <property type="match status" value="1"/>
</dbReference>
<protein>
    <submittedName>
        <fullName evidence="1">NAD(+)--dinitrogen-reductase ADP-D-ribosyltransferase</fullName>
        <ecNumber evidence="1">2.4.2.37</ecNumber>
    </submittedName>
</protein>
<dbReference type="Proteomes" id="UP001158598">
    <property type="component" value="Chromosome"/>
</dbReference>
<reference evidence="1" key="1">
    <citation type="submission" date="2023-03" db="EMBL/GenBank/DDBJ databases">
        <authorList>
            <person name="Pearce D."/>
        </authorList>
    </citation>
    <scope>NUCLEOTIDE SEQUENCE</scope>
    <source>
        <strain evidence="1">Mc</strain>
    </source>
</reference>